<protein>
    <submittedName>
        <fullName evidence="4">Uncharacterized protein</fullName>
    </submittedName>
</protein>
<feature type="chain" id="PRO_5040434705" evidence="3">
    <location>
        <begin position="25"/>
        <end position="165"/>
    </location>
</feature>
<evidence type="ECO:0000256" key="1">
    <source>
        <dbReference type="SAM" id="MobiDB-lite"/>
    </source>
</evidence>
<keyword evidence="2" id="KW-0812">Transmembrane</keyword>
<accession>A0A9N7VQ44</accession>
<dbReference type="InterPro" id="IPR031696">
    <property type="entry name" value="DUF4719"/>
</dbReference>
<evidence type="ECO:0000313" key="5">
    <source>
        <dbReference type="Proteomes" id="UP001153269"/>
    </source>
</evidence>
<sequence>MFFHRCQMMVTFAVCVLLRTVVYSIKRCGPDICRDDQVCCAQGNDTTAVTCCKQSVNTYYSIAMVTRKLSGVLILLLLFAVGYFIQRVLCSRSSQVTPPPAGHPTGTISQEPLIEGCAPDSSMDPAPSAAQLPTYEECKGLPTYEETLRDDGRRGRPQSSLGKAT</sequence>
<dbReference type="PANTHER" id="PTHR38505">
    <property type="entry name" value="HYPOTHETICAL PROTEIN LOC100362176"/>
    <property type="match status" value="1"/>
</dbReference>
<comment type="caution">
    <text evidence="4">The sequence shown here is derived from an EMBL/GenBank/DDBJ whole genome shotgun (WGS) entry which is preliminary data.</text>
</comment>
<evidence type="ECO:0000256" key="2">
    <source>
        <dbReference type="SAM" id="Phobius"/>
    </source>
</evidence>
<dbReference type="AlphaFoldDB" id="A0A9N7VQ44"/>
<dbReference type="Pfam" id="PF15843">
    <property type="entry name" value="DUF4719"/>
    <property type="match status" value="1"/>
</dbReference>
<evidence type="ECO:0000256" key="3">
    <source>
        <dbReference type="SAM" id="SignalP"/>
    </source>
</evidence>
<feature type="region of interest" description="Disordered" evidence="1">
    <location>
        <begin position="140"/>
        <end position="165"/>
    </location>
</feature>
<keyword evidence="2" id="KW-1133">Transmembrane helix</keyword>
<proteinExistence type="predicted"/>
<evidence type="ECO:0000313" key="4">
    <source>
        <dbReference type="EMBL" id="CAB1454579.1"/>
    </source>
</evidence>
<keyword evidence="2" id="KW-0472">Membrane</keyword>
<feature type="signal peptide" evidence="3">
    <location>
        <begin position="1"/>
        <end position="24"/>
    </location>
</feature>
<keyword evidence="3" id="KW-0732">Signal</keyword>
<dbReference type="EMBL" id="CADEAL010004217">
    <property type="protein sequence ID" value="CAB1454579.1"/>
    <property type="molecule type" value="Genomic_DNA"/>
</dbReference>
<name>A0A9N7VQ44_PLEPL</name>
<keyword evidence="5" id="KW-1185">Reference proteome</keyword>
<gene>
    <name evidence="4" type="ORF">PLEPLA_LOCUS42345</name>
</gene>
<feature type="transmembrane region" description="Helical" evidence="2">
    <location>
        <begin position="69"/>
        <end position="85"/>
    </location>
</feature>
<organism evidence="4 5">
    <name type="scientific">Pleuronectes platessa</name>
    <name type="common">European plaice</name>
    <dbReference type="NCBI Taxonomy" id="8262"/>
    <lineage>
        <taxon>Eukaryota</taxon>
        <taxon>Metazoa</taxon>
        <taxon>Chordata</taxon>
        <taxon>Craniata</taxon>
        <taxon>Vertebrata</taxon>
        <taxon>Euteleostomi</taxon>
        <taxon>Actinopterygii</taxon>
        <taxon>Neopterygii</taxon>
        <taxon>Teleostei</taxon>
        <taxon>Neoteleostei</taxon>
        <taxon>Acanthomorphata</taxon>
        <taxon>Carangaria</taxon>
        <taxon>Pleuronectiformes</taxon>
        <taxon>Pleuronectoidei</taxon>
        <taxon>Pleuronectidae</taxon>
        <taxon>Pleuronectes</taxon>
    </lineage>
</organism>
<dbReference type="PANTHER" id="PTHR38505:SF1">
    <property type="entry name" value="RIKEN CDNA 1110032F04 GENE"/>
    <property type="match status" value="1"/>
</dbReference>
<reference evidence="4" key="1">
    <citation type="submission" date="2020-03" db="EMBL/GenBank/DDBJ databases">
        <authorList>
            <person name="Weist P."/>
        </authorList>
    </citation>
    <scope>NUCLEOTIDE SEQUENCE</scope>
</reference>
<dbReference type="Proteomes" id="UP001153269">
    <property type="component" value="Unassembled WGS sequence"/>
</dbReference>